<dbReference type="EMBL" id="CCFA01002993">
    <property type="protein sequence ID" value="CDS00768.1"/>
    <property type="molecule type" value="Genomic_DNA"/>
</dbReference>
<sequence>SISLYEQLRDQSKRGTPEGEFSLIVGVASSIGRSAVHYMVQDQGFRSAIVSERLANRLIEQYRMSDEELLELAAQRSAGASASTVAR</sequence>
<reference evidence="2" key="1">
    <citation type="submission" date="2014-06" db="EMBL/GenBank/DDBJ databases">
        <authorList>
            <person name="Berkman P.J."/>
        </authorList>
    </citation>
    <scope>NUCLEOTIDE SEQUENCE [LARGE SCALE GENOMIC DNA]</scope>
</reference>
<protein>
    <submittedName>
        <fullName evidence="1">Uncharacterized protein</fullName>
    </submittedName>
</protein>
<proteinExistence type="predicted"/>
<dbReference type="AlphaFoldDB" id="A0A0F7RZJ1"/>
<organism evidence="1 2">
    <name type="scientific">Sporisorium scitamineum</name>
    <dbReference type="NCBI Taxonomy" id="49012"/>
    <lineage>
        <taxon>Eukaryota</taxon>
        <taxon>Fungi</taxon>
        <taxon>Dikarya</taxon>
        <taxon>Basidiomycota</taxon>
        <taxon>Ustilaginomycotina</taxon>
        <taxon>Ustilaginomycetes</taxon>
        <taxon>Ustilaginales</taxon>
        <taxon>Ustilaginaceae</taxon>
        <taxon>Sporisorium</taxon>
    </lineage>
</organism>
<evidence type="ECO:0000313" key="1">
    <source>
        <dbReference type="EMBL" id="CDS00768.1"/>
    </source>
</evidence>
<dbReference type="Proteomes" id="UP000242770">
    <property type="component" value="Unassembled WGS sequence"/>
</dbReference>
<gene>
    <name evidence="1" type="primary">SSCI50480.1</name>
</gene>
<name>A0A0F7RZJ1_9BASI</name>
<keyword evidence="2" id="KW-1185">Reference proteome</keyword>
<evidence type="ECO:0000313" key="2">
    <source>
        <dbReference type="Proteomes" id="UP000242770"/>
    </source>
</evidence>
<accession>A0A0F7RZJ1</accession>
<feature type="non-terminal residue" evidence="1">
    <location>
        <position position="1"/>
    </location>
</feature>